<protein>
    <submittedName>
        <fullName evidence="3">Protein PRM9</fullName>
    </submittedName>
</protein>
<gene>
    <name evidence="3" type="primary">PRM9</name>
    <name evidence="3" type="ORF">FIM1_4727</name>
</gene>
<keyword evidence="2" id="KW-1133">Transmembrane helix</keyword>
<keyword evidence="2" id="KW-0472">Membrane</keyword>
<dbReference type="EMBL" id="CP015061">
    <property type="protein sequence ID" value="QGN18400.1"/>
    <property type="molecule type" value="Genomic_DNA"/>
</dbReference>
<evidence type="ECO:0000313" key="4">
    <source>
        <dbReference type="Proteomes" id="UP000422736"/>
    </source>
</evidence>
<sequence length="197" mass="22442">MTTPDSPLIKEESDNSPQLGRSKLGKELGRSRFSHAKAEHPSAVTCSIGLIVLMIVFIRAASHEIGKGVQGSLLPVFYIFLILACFGAWLVCVVTIFDSISIDLISETDDALFFLKLIATGYSWEEVGRIMNSYFYQRRLWPTNSYFYDSKQCYNFFVSYSKGCSDPVIEPFIEQAKRKLTEIMAQRWDRIELPDKL</sequence>
<proteinExistence type="predicted"/>
<feature type="region of interest" description="Disordered" evidence="1">
    <location>
        <begin position="1"/>
        <end position="21"/>
    </location>
</feature>
<organism evidence="3 4">
    <name type="scientific">Kluyveromyces marxianus</name>
    <name type="common">Yeast</name>
    <name type="synonym">Candida kefyr</name>
    <dbReference type="NCBI Taxonomy" id="4911"/>
    <lineage>
        <taxon>Eukaryota</taxon>
        <taxon>Fungi</taxon>
        <taxon>Dikarya</taxon>
        <taxon>Ascomycota</taxon>
        <taxon>Saccharomycotina</taxon>
        <taxon>Saccharomycetes</taxon>
        <taxon>Saccharomycetales</taxon>
        <taxon>Saccharomycetaceae</taxon>
        <taxon>Kluyveromyces</taxon>
    </lineage>
</organism>
<reference evidence="3 4" key="2">
    <citation type="submission" date="2019-11" db="EMBL/GenBank/DDBJ databases">
        <authorList>
            <person name="Lu H."/>
        </authorList>
    </citation>
    <scope>NUCLEOTIDE SEQUENCE [LARGE SCALE GENOMIC DNA]</scope>
    <source>
        <strain evidence="3 4">FIM1</strain>
    </source>
</reference>
<dbReference type="Pfam" id="PF00674">
    <property type="entry name" value="DUP"/>
    <property type="match status" value="1"/>
</dbReference>
<accession>A0ABX6F3N5</accession>
<reference evidence="3 4" key="1">
    <citation type="submission" date="2016-03" db="EMBL/GenBank/DDBJ databases">
        <title>How can Kluyveromyces marxianus grow so fast - potential evolutionary course in Saccharomyces Complex revealed by comparative genomics.</title>
        <authorList>
            <person name="Mo W."/>
            <person name="Lu W."/>
            <person name="Yang X."/>
            <person name="Qi J."/>
            <person name="Lv H."/>
        </authorList>
    </citation>
    <scope>NUCLEOTIDE SEQUENCE [LARGE SCALE GENOMIC DNA]</scope>
    <source>
        <strain evidence="3 4">FIM1</strain>
    </source>
</reference>
<feature type="transmembrane region" description="Helical" evidence="2">
    <location>
        <begin position="73"/>
        <end position="97"/>
    </location>
</feature>
<dbReference type="InterPro" id="IPR001142">
    <property type="entry name" value="DUP/COS"/>
</dbReference>
<feature type="transmembrane region" description="Helical" evidence="2">
    <location>
        <begin position="42"/>
        <end position="61"/>
    </location>
</feature>
<evidence type="ECO:0000313" key="3">
    <source>
        <dbReference type="EMBL" id="QGN18400.1"/>
    </source>
</evidence>
<dbReference type="Proteomes" id="UP000422736">
    <property type="component" value="Chromosome 7"/>
</dbReference>
<name>A0ABX6F3N5_KLUMA</name>
<evidence type="ECO:0000256" key="1">
    <source>
        <dbReference type="SAM" id="MobiDB-lite"/>
    </source>
</evidence>
<keyword evidence="4" id="KW-1185">Reference proteome</keyword>
<evidence type="ECO:0000256" key="2">
    <source>
        <dbReference type="SAM" id="Phobius"/>
    </source>
</evidence>
<keyword evidence="2" id="KW-0812">Transmembrane</keyword>